<dbReference type="KEGG" id="mpp:MICPUCDRAFT_66029"/>
<protein>
    <submittedName>
        <fullName evidence="2">Predicted protein</fullName>
    </submittedName>
</protein>
<proteinExistence type="predicted"/>
<dbReference type="Proteomes" id="UP000001876">
    <property type="component" value="Unassembled WGS sequence"/>
</dbReference>
<sequence>MHVSRQTRVHSTKVELTRPLCSLLRSFFLSIDSNAPLHFTLQFNVRRLGLDKRRGMFVDEMYYSAHACGSKYGYAKTDARASQRDLGKGESEHVMFIAAVSTEKVHCVMPIPAPVSVNGLLFEYYCTHFLIPEVIRENKTYVVMDNAKPHLRNVLRAIFALHNLAVYFLSPHSPWLQPIEKIFNIAHVKCNMDVEHTRSSFIRNVIQVMECISPDECDACWRVTGWTRVCVRFM</sequence>
<gene>
    <name evidence="2" type="ORF">MICPUCDRAFT_66029</name>
</gene>
<reference evidence="2 3" key="1">
    <citation type="journal article" date="2009" name="Science">
        <title>Green evolution and dynamic adaptations revealed by genomes of the marine picoeukaryotes Micromonas.</title>
        <authorList>
            <person name="Worden A.Z."/>
            <person name="Lee J.H."/>
            <person name="Mock T."/>
            <person name="Rouze P."/>
            <person name="Simmons M.P."/>
            <person name="Aerts A.L."/>
            <person name="Allen A.E."/>
            <person name="Cuvelier M.L."/>
            <person name="Derelle E."/>
            <person name="Everett M.V."/>
            <person name="Foulon E."/>
            <person name="Grimwood J."/>
            <person name="Gundlach H."/>
            <person name="Henrissat B."/>
            <person name="Napoli C."/>
            <person name="McDonald S.M."/>
            <person name="Parker M.S."/>
            <person name="Rombauts S."/>
            <person name="Salamov A."/>
            <person name="Von Dassow P."/>
            <person name="Badger J.H."/>
            <person name="Coutinho P.M."/>
            <person name="Demir E."/>
            <person name="Dubchak I."/>
            <person name="Gentemann C."/>
            <person name="Eikrem W."/>
            <person name="Gready J.E."/>
            <person name="John U."/>
            <person name="Lanier W."/>
            <person name="Lindquist E.A."/>
            <person name="Lucas S."/>
            <person name="Mayer K.F."/>
            <person name="Moreau H."/>
            <person name="Not F."/>
            <person name="Otillar R."/>
            <person name="Panaud O."/>
            <person name="Pangilinan J."/>
            <person name="Paulsen I."/>
            <person name="Piegu B."/>
            <person name="Poliakov A."/>
            <person name="Robbens S."/>
            <person name="Schmutz J."/>
            <person name="Toulza E."/>
            <person name="Wyss T."/>
            <person name="Zelensky A."/>
            <person name="Zhou K."/>
            <person name="Armbrust E.V."/>
            <person name="Bhattacharya D."/>
            <person name="Goodenough U.W."/>
            <person name="Van de Peer Y."/>
            <person name="Grigoriev I.V."/>
        </authorList>
    </citation>
    <scope>NUCLEOTIDE SEQUENCE [LARGE SCALE GENOMIC DNA]</scope>
    <source>
        <strain evidence="2 3">CCMP1545</strain>
    </source>
</reference>
<dbReference type="GeneID" id="9690328"/>
<dbReference type="RefSeq" id="XP_003064888.1">
    <property type="nucleotide sequence ID" value="XM_003064842.1"/>
</dbReference>
<dbReference type="Pfam" id="PF13358">
    <property type="entry name" value="DDE_3"/>
    <property type="match status" value="1"/>
</dbReference>
<dbReference type="OrthoDB" id="2142724at2759"/>
<feature type="domain" description="Tc1-like transposase DDE" evidence="1">
    <location>
        <begin position="56"/>
        <end position="191"/>
    </location>
</feature>
<keyword evidence="3" id="KW-1185">Reference proteome</keyword>
<dbReference type="Gene3D" id="3.30.420.10">
    <property type="entry name" value="Ribonuclease H-like superfamily/Ribonuclease H"/>
    <property type="match status" value="1"/>
</dbReference>
<dbReference type="AlphaFoldDB" id="C1NAD8"/>
<dbReference type="GO" id="GO:0003676">
    <property type="term" value="F:nucleic acid binding"/>
    <property type="evidence" value="ECO:0007669"/>
    <property type="project" value="InterPro"/>
</dbReference>
<name>C1NAD8_MICPC</name>
<evidence type="ECO:0000313" key="3">
    <source>
        <dbReference type="Proteomes" id="UP000001876"/>
    </source>
</evidence>
<evidence type="ECO:0000259" key="1">
    <source>
        <dbReference type="Pfam" id="PF13358"/>
    </source>
</evidence>
<dbReference type="InterPro" id="IPR038717">
    <property type="entry name" value="Tc1-like_DDE_dom"/>
</dbReference>
<dbReference type="EMBL" id="GG663753">
    <property type="protein sequence ID" value="EEH50868.1"/>
    <property type="molecule type" value="Genomic_DNA"/>
</dbReference>
<organism evidence="3">
    <name type="scientific">Micromonas pusilla (strain CCMP1545)</name>
    <name type="common">Picoplanktonic green alga</name>
    <dbReference type="NCBI Taxonomy" id="564608"/>
    <lineage>
        <taxon>Eukaryota</taxon>
        <taxon>Viridiplantae</taxon>
        <taxon>Chlorophyta</taxon>
        <taxon>Mamiellophyceae</taxon>
        <taxon>Mamiellales</taxon>
        <taxon>Mamiellaceae</taxon>
        <taxon>Micromonas</taxon>
    </lineage>
</organism>
<evidence type="ECO:0000313" key="2">
    <source>
        <dbReference type="EMBL" id="EEH50868.1"/>
    </source>
</evidence>
<dbReference type="InterPro" id="IPR036397">
    <property type="entry name" value="RNaseH_sf"/>
</dbReference>
<accession>C1NAD8</accession>